<name>A0A090NFQ8_SHIDY</name>
<evidence type="ECO:0000313" key="1">
    <source>
        <dbReference type="EMBL" id="ESU78915.1"/>
    </source>
</evidence>
<protein>
    <submittedName>
        <fullName evidence="1">Uncharacterized protein</fullName>
    </submittedName>
</protein>
<gene>
    <name evidence="1" type="ORF">WRSd3_02508</name>
</gene>
<sequence>MRINCLVFHLQDNKREKSSKLRLKKPLLSPDNRLLFFTTRFVCAELNVCFFATQQIVANLEQEDNVSLAGDCPPRILTKIKHSGDVLLCLRHQRVPAVHSTPGLKFHNVEALSVRKWLPG</sequence>
<proteinExistence type="predicted"/>
<reference evidence="1 2" key="1">
    <citation type="submission" date="2013-10" db="EMBL/GenBank/DDBJ databases">
        <title>Draft genomes and the virulence plasmids of Sd1617 vaccine constructs: WRSd3 and WRSd5.</title>
        <authorList>
            <person name="Aksomboon Vongsawan A."/>
            <person name="Venkatesan M.M."/>
            <person name="Vaisvil B."/>
            <person name="Emel G."/>
            <person name="Kepatral V."/>
            <person name="Sethabutr O."/>
            <person name="Serichantalergs O."/>
            <person name="Mason C."/>
        </authorList>
    </citation>
    <scope>NUCLEOTIDE SEQUENCE [LARGE SCALE GENOMIC DNA]</scope>
    <source>
        <strain evidence="1 2">WRSd3</strain>
    </source>
</reference>
<dbReference type="Proteomes" id="UP000017944">
    <property type="component" value="Unassembled WGS sequence"/>
</dbReference>
<dbReference type="AlphaFoldDB" id="A0A090NFQ8"/>
<evidence type="ECO:0000313" key="2">
    <source>
        <dbReference type="Proteomes" id="UP000017944"/>
    </source>
</evidence>
<organism evidence="1 2">
    <name type="scientific">Shigella dysenteriae WRSd3</name>
    <dbReference type="NCBI Taxonomy" id="1401327"/>
    <lineage>
        <taxon>Bacteria</taxon>
        <taxon>Pseudomonadati</taxon>
        <taxon>Pseudomonadota</taxon>
        <taxon>Gammaproteobacteria</taxon>
        <taxon>Enterobacterales</taxon>
        <taxon>Enterobacteriaceae</taxon>
        <taxon>Shigella</taxon>
    </lineage>
</organism>
<comment type="caution">
    <text evidence="1">The sequence shown here is derived from an EMBL/GenBank/DDBJ whole genome shotgun (WGS) entry which is preliminary data.</text>
</comment>
<accession>A0A090NFQ8</accession>
<dbReference type="EMBL" id="AXUT01000199">
    <property type="protein sequence ID" value="ESU78915.1"/>
    <property type="molecule type" value="Genomic_DNA"/>
</dbReference>